<keyword evidence="1" id="KW-1133">Transmembrane helix</keyword>
<gene>
    <name evidence="2" type="ORF">R7226_31420</name>
</gene>
<name>A0ABU4I005_9ACTN</name>
<dbReference type="Proteomes" id="UP001284601">
    <property type="component" value="Unassembled WGS sequence"/>
</dbReference>
<feature type="transmembrane region" description="Helical" evidence="1">
    <location>
        <begin position="55"/>
        <end position="82"/>
    </location>
</feature>
<evidence type="ECO:0000313" key="3">
    <source>
        <dbReference type="Proteomes" id="UP001284601"/>
    </source>
</evidence>
<dbReference type="EMBL" id="JAWSTH010000223">
    <property type="protein sequence ID" value="MDW5598911.1"/>
    <property type="molecule type" value="Genomic_DNA"/>
</dbReference>
<accession>A0ABU4I005</accession>
<reference evidence="3" key="1">
    <citation type="submission" date="2023-07" db="EMBL/GenBank/DDBJ databases">
        <title>Conexibacter stalactiti sp. nov., isolated from stalactites in a lava cave and emended description of the genus Conexibacter.</title>
        <authorList>
            <person name="Lee S.D."/>
        </authorList>
    </citation>
    <scope>NUCLEOTIDE SEQUENCE [LARGE SCALE GENOMIC DNA]</scope>
    <source>
        <strain evidence="3">KCTC 39840</strain>
    </source>
</reference>
<protein>
    <submittedName>
        <fullName evidence="2">Ferric reductase-like transmembrane domain-containing protein</fullName>
    </submittedName>
</protein>
<feature type="transmembrane region" description="Helical" evidence="1">
    <location>
        <begin position="127"/>
        <end position="145"/>
    </location>
</feature>
<feature type="transmembrane region" description="Helical" evidence="1">
    <location>
        <begin position="151"/>
        <end position="174"/>
    </location>
</feature>
<sequence length="193" mass="19872">MIALAATSPLWLATRGAGIVALLLLTVTLVLGVADVKRWRAPGWPRFVVDAIHRGASLLSILFVALHVATTVLDGYVAIGWLDALIPFASPYETFWVGLGTVAFDILLLLGLSGLLRQRVGHRTWRAIHWSAYGCWPIALVHALGTGSDAATPWMLAVAALCALAVAGAVALRVGGVGGAGGGRAGIGHGAGA</sequence>
<dbReference type="RefSeq" id="WP_318601512.1">
    <property type="nucleotide sequence ID" value="NZ_JAWSTH010000223.1"/>
</dbReference>
<feature type="non-terminal residue" evidence="2">
    <location>
        <position position="193"/>
    </location>
</feature>
<evidence type="ECO:0000313" key="2">
    <source>
        <dbReference type="EMBL" id="MDW5598911.1"/>
    </source>
</evidence>
<comment type="caution">
    <text evidence="2">The sequence shown here is derived from an EMBL/GenBank/DDBJ whole genome shotgun (WGS) entry which is preliminary data.</text>
</comment>
<proteinExistence type="predicted"/>
<evidence type="ECO:0000256" key="1">
    <source>
        <dbReference type="SAM" id="Phobius"/>
    </source>
</evidence>
<feature type="transmembrane region" description="Helical" evidence="1">
    <location>
        <begin position="12"/>
        <end position="34"/>
    </location>
</feature>
<feature type="transmembrane region" description="Helical" evidence="1">
    <location>
        <begin position="94"/>
        <end position="115"/>
    </location>
</feature>
<organism evidence="2 3">
    <name type="scientific">Conexibacter stalactiti</name>
    <dbReference type="NCBI Taxonomy" id="1940611"/>
    <lineage>
        <taxon>Bacteria</taxon>
        <taxon>Bacillati</taxon>
        <taxon>Actinomycetota</taxon>
        <taxon>Thermoleophilia</taxon>
        <taxon>Solirubrobacterales</taxon>
        <taxon>Conexibacteraceae</taxon>
        <taxon>Conexibacter</taxon>
    </lineage>
</organism>
<keyword evidence="1" id="KW-0812">Transmembrane</keyword>
<keyword evidence="1" id="KW-0472">Membrane</keyword>
<keyword evidence="3" id="KW-1185">Reference proteome</keyword>